<evidence type="ECO:0000256" key="3">
    <source>
        <dbReference type="ARBA" id="ARBA00013804"/>
    </source>
</evidence>
<name>A0AB34PSA0_CANAX</name>
<dbReference type="GO" id="GO:0000045">
    <property type="term" value="P:autophagosome assembly"/>
    <property type="evidence" value="ECO:0007669"/>
    <property type="project" value="InterPro"/>
</dbReference>
<dbReference type="PANTHER" id="PTHR13222">
    <property type="entry name" value="RB1-INDUCIBLE COILED-COIL"/>
    <property type="match status" value="1"/>
</dbReference>
<feature type="domain" description="Autophagy protein ATG17-like" evidence="9">
    <location>
        <begin position="117"/>
        <end position="460"/>
    </location>
</feature>
<evidence type="ECO:0000256" key="2">
    <source>
        <dbReference type="ARBA" id="ARBA00009729"/>
    </source>
</evidence>
<evidence type="ECO:0000256" key="1">
    <source>
        <dbReference type="ARBA" id="ARBA00004623"/>
    </source>
</evidence>
<protein>
    <recommendedName>
        <fullName evidence="3">Autophagy-related protein 11</fullName>
    </recommendedName>
</protein>
<dbReference type="InterPro" id="IPR040040">
    <property type="entry name" value="ATG11"/>
</dbReference>
<keyword evidence="4" id="KW-0813">Transport</keyword>
<dbReference type="AlphaFoldDB" id="A0AB34PSA0"/>
<feature type="coiled-coil region" evidence="8">
    <location>
        <begin position="671"/>
        <end position="853"/>
    </location>
</feature>
<evidence type="ECO:0000256" key="5">
    <source>
        <dbReference type="ARBA" id="ARBA00022927"/>
    </source>
</evidence>
<evidence type="ECO:0000256" key="4">
    <source>
        <dbReference type="ARBA" id="ARBA00022448"/>
    </source>
</evidence>
<dbReference type="GO" id="GO:0034517">
    <property type="term" value="P:ribophagy"/>
    <property type="evidence" value="ECO:0007669"/>
    <property type="project" value="TreeGrafter"/>
</dbReference>
<dbReference type="Pfam" id="PF10377">
    <property type="entry name" value="ATG11"/>
    <property type="match status" value="1"/>
</dbReference>
<dbReference type="GO" id="GO:0060090">
    <property type="term" value="F:molecular adaptor activity"/>
    <property type="evidence" value="ECO:0007669"/>
    <property type="project" value="TreeGrafter"/>
</dbReference>
<dbReference type="GO" id="GO:0061709">
    <property type="term" value="P:reticulophagy"/>
    <property type="evidence" value="ECO:0007669"/>
    <property type="project" value="TreeGrafter"/>
</dbReference>
<dbReference type="GO" id="GO:1990316">
    <property type="term" value="C:Atg1/ULK1 kinase complex"/>
    <property type="evidence" value="ECO:0007669"/>
    <property type="project" value="TreeGrafter"/>
</dbReference>
<accession>A0AB34PSA0</accession>
<evidence type="ECO:0000256" key="6">
    <source>
        <dbReference type="ARBA" id="ARBA00023006"/>
    </source>
</evidence>
<sequence>MSEISYLSINNAHNGIIIKIPKPVRFHTLSEFKKYIQQSYSIDSVDNLFLLTTFGIKLNYNLINEIGEVFVYDKRLFTNIVDQSLIDQYTQSTFRVSEPTHSPLLKSNVGFLKQNLSSNLKINQGWARIITQDGELMDQYCRELIQQINVIFKCLNTIFQFATNFTNEIEKNFSNFFNYVKLINYKTLHKSWITNYKNLKTFPTFKIDNENIKLSDFLEVDRLQSSADYIEKFLPLIVNKLNELKQVIETVNEEKLTVDKFIETSRNESISNFKNVNISNVLSQLQTESQQLTDDIENLHYKNMDEIYRLHRDKLSISIYNNAKDIYKNLNDLQQFKNKLTKASLKAFNTIANLQMKMVGVKTEMKKITTEDETATEDSKVGDVNYKTISNVKKYEDYLSLTIDLPLIFGFSLIEKRRQFEWYDFYSKGIVNNVSEQLSTIIEHEKVFRGIWLKKFGTLLSLINDDPLTPSLPNIDVTLVGNRQNNFSILYDLKIERDDIINYISLIEATNMSKNFVTLLNKNFKDLIASTNNMKKVTKVISSLSTYTTNSADDKSKSSHEEGTEEEIDFDLNLIKGLKSRIKKLENLLHQQQFKNLNNWPVIRNVPSMTNDNRQSTIIQPTVVSPARTNPTQLLSRNPSTTKENTTTNIHNNHQQSEVLDSSVIDKHLDNIRLKKLNNELQTKNTELTNQINSKNETITQQQKEMEHMKLKTEKRVDELMKKLQEKDEECQSLKQENKIKCDEVENLTKKLELSDNHNKELEAKITEYTQKATSKTKEIADLNKTVSNLRSELGDAMHMKNDLLSNLSSKEAEFTKERNQFNNDLKALQLKLDEINEDYENLMELTQAKQKKHDLIINDLNNVIINLMNDIKKTLLSVFEYFLEYCLVLESMGLLLVKEDEIYKIKRVKGLKSKKSIGDGDMSIISNGTPSSKVIEEIENEINIVNNIPPISSILPDSYSSGTESDSVVDRYNDQSMKLISTFNQLFKFNNENENENRIDHILNTLAFKNNVQLQEDSINDTRFFLNAISKRFRDVEGFAKRQAKDNKLKEQEHRKLVHRLNSKISVNGFQEKDLVLFLPTRIDRPNGENIPSNDKIQPWAAFNIGAPHYFLKTEQTKNKEWIIGRVKKITEYKVTEENVQSLESNPFQLSVNVTWYLVEADEE</sequence>
<dbReference type="GO" id="GO:0000422">
    <property type="term" value="P:autophagy of mitochondrion"/>
    <property type="evidence" value="ECO:0007669"/>
    <property type="project" value="TreeGrafter"/>
</dbReference>
<evidence type="ECO:0000313" key="11">
    <source>
        <dbReference type="EMBL" id="KGR09529.1"/>
    </source>
</evidence>
<reference evidence="11 12" key="1">
    <citation type="submission" date="2013-12" db="EMBL/GenBank/DDBJ databases">
        <title>The Genome Sequence of Candida albicans P78048.</title>
        <authorList>
            <consortium name="The Broad Institute Genome Sequencing Platform"/>
            <consortium name="The Broad Institute Genome Sequencing Center for Infectious Disease"/>
            <person name="Cuomo C."/>
            <person name="Bennett R."/>
            <person name="Hirakawa M."/>
            <person name="Noverr M."/>
            <person name="Mitchell A."/>
            <person name="Young S.K."/>
            <person name="Zeng Q."/>
            <person name="Gargeya S."/>
            <person name="Fitzgerald M."/>
            <person name="Abouelleil A."/>
            <person name="Alvarado L."/>
            <person name="Berlin A.M."/>
            <person name="Chapman S.B."/>
            <person name="Dewar J."/>
            <person name="Goldberg J."/>
            <person name="Griggs A."/>
            <person name="Gujja S."/>
            <person name="Hansen M."/>
            <person name="Howarth C."/>
            <person name="Imamovic A."/>
            <person name="Larimer J."/>
            <person name="McCowan C."/>
            <person name="Murphy C."/>
            <person name="Pearson M."/>
            <person name="Priest M."/>
            <person name="Roberts A."/>
            <person name="Saif S."/>
            <person name="Shea T."/>
            <person name="Sykes S."/>
            <person name="Wortman J."/>
            <person name="Nusbaum C."/>
            <person name="Birren B."/>
        </authorList>
    </citation>
    <scope>NUCLEOTIDE SEQUENCE [LARGE SCALE GENOMIC DNA]</scope>
    <source>
        <strain evidence="11 12">P78048</strain>
    </source>
</reference>
<evidence type="ECO:0000256" key="7">
    <source>
        <dbReference type="ARBA" id="ARBA00023054"/>
    </source>
</evidence>
<comment type="similarity">
    <text evidence="2">Belongs to the ATG11 family.</text>
</comment>
<feature type="domain" description="Autophagy-related protein 11 C-terminal" evidence="10">
    <location>
        <begin position="1028"/>
        <end position="1164"/>
    </location>
</feature>
<dbReference type="GO" id="GO:0034045">
    <property type="term" value="C:phagophore assembly site membrane"/>
    <property type="evidence" value="ECO:0007669"/>
    <property type="project" value="UniProtKB-SubCell"/>
</dbReference>
<comment type="subcellular location">
    <subcellularLocation>
        <location evidence="1">Preautophagosomal structure membrane</location>
        <topology evidence="1">Peripheral membrane protein</topology>
    </subcellularLocation>
</comment>
<dbReference type="InterPro" id="IPR019460">
    <property type="entry name" value="Atg11_C"/>
</dbReference>
<dbReference type="EMBL" id="AJIX01000025">
    <property type="protein sequence ID" value="KGR09529.1"/>
    <property type="molecule type" value="Genomic_DNA"/>
</dbReference>
<proteinExistence type="inferred from homology"/>
<dbReference type="GO" id="GO:0019901">
    <property type="term" value="F:protein kinase binding"/>
    <property type="evidence" value="ECO:0007669"/>
    <property type="project" value="TreeGrafter"/>
</dbReference>
<dbReference type="Proteomes" id="UP000030161">
    <property type="component" value="Unassembled WGS sequence"/>
</dbReference>
<evidence type="ECO:0000259" key="9">
    <source>
        <dbReference type="Pfam" id="PF04108"/>
    </source>
</evidence>
<keyword evidence="7 8" id="KW-0175">Coiled coil</keyword>
<dbReference type="GO" id="GO:0015031">
    <property type="term" value="P:protein transport"/>
    <property type="evidence" value="ECO:0007669"/>
    <property type="project" value="UniProtKB-KW"/>
</dbReference>
<gene>
    <name evidence="11" type="ORF">MG3_03450</name>
</gene>
<dbReference type="SMR" id="A0AB34PSA0"/>
<evidence type="ECO:0000259" key="10">
    <source>
        <dbReference type="Pfam" id="PF10377"/>
    </source>
</evidence>
<organism evidence="11 12">
    <name type="scientific">Candida albicans P78048</name>
    <dbReference type="NCBI Taxonomy" id="1094989"/>
    <lineage>
        <taxon>Eukaryota</taxon>
        <taxon>Fungi</taxon>
        <taxon>Dikarya</taxon>
        <taxon>Ascomycota</taxon>
        <taxon>Saccharomycotina</taxon>
        <taxon>Pichiomycetes</taxon>
        <taxon>Debaryomycetaceae</taxon>
        <taxon>Candida/Lodderomyces clade</taxon>
        <taxon>Candida</taxon>
    </lineage>
</organism>
<dbReference type="PANTHER" id="PTHR13222:SF1">
    <property type="entry name" value="RB1-INDUCIBLE COILED-COIL PROTEIN 1"/>
    <property type="match status" value="1"/>
</dbReference>
<keyword evidence="5" id="KW-0653">Protein transport</keyword>
<dbReference type="Pfam" id="PF04108">
    <property type="entry name" value="ATG17_like"/>
    <property type="match status" value="1"/>
</dbReference>
<evidence type="ECO:0000313" key="12">
    <source>
        <dbReference type="Proteomes" id="UP000030161"/>
    </source>
</evidence>
<comment type="caution">
    <text evidence="11">The sequence shown here is derived from an EMBL/GenBank/DDBJ whole genome shotgun (WGS) entry which is preliminary data.</text>
</comment>
<dbReference type="InterPro" id="IPR045326">
    <property type="entry name" value="ATG17-like_dom"/>
</dbReference>
<evidence type="ECO:0000256" key="8">
    <source>
        <dbReference type="SAM" id="Coils"/>
    </source>
</evidence>
<dbReference type="GO" id="GO:0034727">
    <property type="term" value="P:piecemeal microautophagy of the nucleus"/>
    <property type="evidence" value="ECO:0007669"/>
    <property type="project" value="TreeGrafter"/>
</dbReference>
<keyword evidence="6" id="KW-0072">Autophagy</keyword>